<dbReference type="GO" id="GO:0006351">
    <property type="term" value="P:DNA-templated transcription"/>
    <property type="evidence" value="ECO:0007669"/>
    <property type="project" value="TreeGrafter"/>
</dbReference>
<comment type="similarity">
    <text evidence="1">Belongs to the LysR transcriptional regulatory family.</text>
</comment>
<feature type="domain" description="HTH lysR-type" evidence="5">
    <location>
        <begin position="1"/>
        <end position="58"/>
    </location>
</feature>
<name>A0A1Q8ER47_9PSED</name>
<dbReference type="Proteomes" id="UP000185578">
    <property type="component" value="Unassembled WGS sequence"/>
</dbReference>
<proteinExistence type="inferred from homology"/>
<dbReference type="AlphaFoldDB" id="A0A1Q8ER47"/>
<dbReference type="InterPro" id="IPR058163">
    <property type="entry name" value="LysR-type_TF_proteobact-type"/>
</dbReference>
<protein>
    <submittedName>
        <fullName evidence="6">LysR family transcriptional regulator</fullName>
    </submittedName>
</protein>
<dbReference type="SUPFAM" id="SSF46785">
    <property type="entry name" value="Winged helix' DNA-binding domain"/>
    <property type="match status" value="1"/>
</dbReference>
<dbReference type="EMBL" id="MSCT01000010">
    <property type="protein sequence ID" value="OLF54275.1"/>
    <property type="molecule type" value="Genomic_DNA"/>
</dbReference>
<evidence type="ECO:0000256" key="1">
    <source>
        <dbReference type="ARBA" id="ARBA00009437"/>
    </source>
</evidence>
<dbReference type="Gene3D" id="3.40.190.290">
    <property type="match status" value="1"/>
</dbReference>
<keyword evidence="4" id="KW-0804">Transcription</keyword>
<dbReference type="Pfam" id="PF03466">
    <property type="entry name" value="LysR_substrate"/>
    <property type="match status" value="1"/>
</dbReference>
<evidence type="ECO:0000313" key="6">
    <source>
        <dbReference type="EMBL" id="OLF54275.1"/>
    </source>
</evidence>
<evidence type="ECO:0000256" key="3">
    <source>
        <dbReference type="ARBA" id="ARBA00023125"/>
    </source>
</evidence>
<keyword evidence="2" id="KW-0805">Transcription regulation</keyword>
<dbReference type="Gene3D" id="1.10.10.10">
    <property type="entry name" value="Winged helix-like DNA-binding domain superfamily/Winged helix DNA-binding domain"/>
    <property type="match status" value="1"/>
</dbReference>
<dbReference type="CDD" id="cd08422">
    <property type="entry name" value="PBP2_CrgA_like"/>
    <property type="match status" value="1"/>
</dbReference>
<dbReference type="PANTHER" id="PTHR30537">
    <property type="entry name" value="HTH-TYPE TRANSCRIPTIONAL REGULATOR"/>
    <property type="match status" value="1"/>
</dbReference>
<evidence type="ECO:0000313" key="7">
    <source>
        <dbReference type="Proteomes" id="UP000185578"/>
    </source>
</evidence>
<keyword evidence="3" id="KW-0238">DNA-binding</keyword>
<dbReference type="SUPFAM" id="SSF53850">
    <property type="entry name" value="Periplasmic binding protein-like II"/>
    <property type="match status" value="1"/>
</dbReference>
<evidence type="ECO:0000256" key="4">
    <source>
        <dbReference type="ARBA" id="ARBA00023163"/>
    </source>
</evidence>
<accession>A0A1Q8ER47</accession>
<gene>
    <name evidence="6" type="ORF">BTN82_14605</name>
</gene>
<dbReference type="PROSITE" id="PS50931">
    <property type="entry name" value="HTH_LYSR"/>
    <property type="match status" value="1"/>
</dbReference>
<dbReference type="OrthoDB" id="9786526at2"/>
<reference evidence="6 7" key="1">
    <citation type="submission" date="2016-12" db="EMBL/GenBank/DDBJ databases">
        <authorList>
            <person name="Song W.-J."/>
            <person name="Kurnit D.M."/>
        </authorList>
    </citation>
    <scope>NUCLEOTIDE SEQUENCE [LARGE SCALE GENOMIC DNA]</scope>
    <source>
        <strain evidence="6 7">PCL1601</strain>
    </source>
</reference>
<dbReference type="RefSeq" id="WP_075119819.1">
    <property type="nucleotide sequence ID" value="NZ_MSCT01000010.1"/>
</dbReference>
<evidence type="ECO:0000256" key="2">
    <source>
        <dbReference type="ARBA" id="ARBA00023015"/>
    </source>
</evidence>
<evidence type="ECO:0000259" key="5">
    <source>
        <dbReference type="PROSITE" id="PS50931"/>
    </source>
</evidence>
<dbReference type="Pfam" id="PF00126">
    <property type="entry name" value="HTH_1"/>
    <property type="match status" value="1"/>
</dbReference>
<organism evidence="6 7">
    <name type="scientific">Pseudomonas chlororaphis</name>
    <dbReference type="NCBI Taxonomy" id="587753"/>
    <lineage>
        <taxon>Bacteria</taxon>
        <taxon>Pseudomonadati</taxon>
        <taxon>Pseudomonadota</taxon>
        <taxon>Gammaproteobacteria</taxon>
        <taxon>Pseudomonadales</taxon>
        <taxon>Pseudomonadaceae</taxon>
        <taxon>Pseudomonas</taxon>
    </lineage>
</organism>
<comment type="caution">
    <text evidence="6">The sequence shown here is derived from an EMBL/GenBank/DDBJ whole genome shotgun (WGS) entry which is preliminary data.</text>
</comment>
<sequence length="308" mass="34637">MNIFINMNTFVTVVDALSFSEAARRLGATKSQVSQRIKQLEKHLGCTLVSRTRPLSVTDAGQIYYSQAVYLLQELKNSEQSVRQANAFLQGRLCISAPLAFTPRYLAPIFSKFAKKHPELDIDVQSTDSFVSLQDQHFDMAIRLGRLEDSSLVAKIITDNHHLICASPEYLEKNGTPQHPEDLQLHDGLMYYNREPNGFWKLTLNGQQESFRIRTRLRTDSGHQLLESAKAGIGLAILPTFLAEDALLCGELIPVLLPYSPSGGHLSVVYRKTIKTPHKILALAKFLADEIGHPAPWDRRLLERGLLY</sequence>
<dbReference type="PANTHER" id="PTHR30537:SF71">
    <property type="entry name" value="TRANSCRIPTIONAL REGULATORY PROTEIN"/>
    <property type="match status" value="1"/>
</dbReference>
<dbReference type="InterPro" id="IPR000847">
    <property type="entry name" value="LysR_HTH_N"/>
</dbReference>
<dbReference type="InterPro" id="IPR005119">
    <property type="entry name" value="LysR_subst-bd"/>
</dbReference>
<dbReference type="FunFam" id="1.10.10.10:FF:000001">
    <property type="entry name" value="LysR family transcriptional regulator"/>
    <property type="match status" value="1"/>
</dbReference>
<dbReference type="InterPro" id="IPR036388">
    <property type="entry name" value="WH-like_DNA-bd_sf"/>
</dbReference>
<dbReference type="GO" id="GO:0003700">
    <property type="term" value="F:DNA-binding transcription factor activity"/>
    <property type="evidence" value="ECO:0007669"/>
    <property type="project" value="InterPro"/>
</dbReference>
<dbReference type="GO" id="GO:0043565">
    <property type="term" value="F:sequence-specific DNA binding"/>
    <property type="evidence" value="ECO:0007669"/>
    <property type="project" value="TreeGrafter"/>
</dbReference>
<dbReference type="InterPro" id="IPR036390">
    <property type="entry name" value="WH_DNA-bd_sf"/>
</dbReference>